<keyword evidence="1" id="KW-1133">Transmembrane helix</keyword>
<accession>A0A8J7F1H7</accession>
<sequence length="266" mass="30362">MVRLLEKRKRKGNLLVTIAVITFGLHLLTLVLLIIQGLTIRQLSVQKTPTFVQLIDGKPVNNNDELQRKPELISEFVSKTMISMFNWTGKLPAQNINQFSKPKQDLGIPIKTPQGGSKKVTTSSWISSFAFSEDFRKGFLATVAELTPPEVFSSNSEQVISAQLNITRIYPPQQIERGKWRVGIVANLVQRRSNDKQIVTPFNKDIFVQAIDTFDYPITENLTDLQQAIYATRSDKLEIYEIRDLCLTDRYDNLATDGFNRCQNRR</sequence>
<keyword evidence="3" id="KW-1185">Reference proteome</keyword>
<organism evidence="2 3">
    <name type="scientific">Plectonema cf. radiosum LEGE 06105</name>
    <dbReference type="NCBI Taxonomy" id="945769"/>
    <lineage>
        <taxon>Bacteria</taxon>
        <taxon>Bacillati</taxon>
        <taxon>Cyanobacteriota</taxon>
        <taxon>Cyanophyceae</taxon>
        <taxon>Oscillatoriophycideae</taxon>
        <taxon>Oscillatoriales</taxon>
        <taxon>Microcoleaceae</taxon>
        <taxon>Plectonema</taxon>
    </lineage>
</organism>
<evidence type="ECO:0000313" key="3">
    <source>
        <dbReference type="Proteomes" id="UP000620559"/>
    </source>
</evidence>
<dbReference type="RefSeq" id="WP_193922091.1">
    <property type="nucleotide sequence ID" value="NZ_JADEWL010000058.1"/>
</dbReference>
<comment type="caution">
    <text evidence="2">The sequence shown here is derived from an EMBL/GenBank/DDBJ whole genome shotgun (WGS) entry which is preliminary data.</text>
</comment>
<proteinExistence type="predicted"/>
<keyword evidence="1" id="KW-0472">Membrane</keyword>
<gene>
    <name evidence="2" type="ORF">IQ247_17135</name>
</gene>
<feature type="transmembrane region" description="Helical" evidence="1">
    <location>
        <begin position="12"/>
        <end position="35"/>
    </location>
</feature>
<name>A0A8J7F1H7_9CYAN</name>
<evidence type="ECO:0000313" key="2">
    <source>
        <dbReference type="EMBL" id="MBE9214371.1"/>
    </source>
</evidence>
<evidence type="ECO:0000256" key="1">
    <source>
        <dbReference type="SAM" id="Phobius"/>
    </source>
</evidence>
<reference evidence="2" key="1">
    <citation type="submission" date="2020-10" db="EMBL/GenBank/DDBJ databases">
        <authorList>
            <person name="Castelo-Branco R."/>
            <person name="Eusebio N."/>
            <person name="Adriana R."/>
            <person name="Vieira A."/>
            <person name="Brugerolle De Fraissinette N."/>
            <person name="Rezende De Castro R."/>
            <person name="Schneider M.P."/>
            <person name="Vasconcelos V."/>
            <person name="Leao P.N."/>
        </authorList>
    </citation>
    <scope>NUCLEOTIDE SEQUENCE</scope>
    <source>
        <strain evidence="2">LEGE 06105</strain>
    </source>
</reference>
<dbReference type="EMBL" id="JADEWL010000058">
    <property type="protein sequence ID" value="MBE9214371.1"/>
    <property type="molecule type" value="Genomic_DNA"/>
</dbReference>
<keyword evidence="1" id="KW-0812">Transmembrane</keyword>
<protein>
    <submittedName>
        <fullName evidence="2">Uncharacterized protein</fullName>
    </submittedName>
</protein>
<dbReference type="Proteomes" id="UP000620559">
    <property type="component" value="Unassembled WGS sequence"/>
</dbReference>
<dbReference type="AlphaFoldDB" id="A0A8J7F1H7"/>